<dbReference type="EMBL" id="BAABBE010000016">
    <property type="protein sequence ID" value="GAA3662193.1"/>
    <property type="molecule type" value="Genomic_DNA"/>
</dbReference>
<dbReference type="Pfam" id="PF08241">
    <property type="entry name" value="Methyltransf_11"/>
    <property type="match status" value="1"/>
</dbReference>
<feature type="compositionally biased region" description="Low complexity" evidence="1">
    <location>
        <begin position="192"/>
        <end position="201"/>
    </location>
</feature>
<dbReference type="Proteomes" id="UP001500711">
    <property type="component" value="Unassembled WGS sequence"/>
</dbReference>
<feature type="region of interest" description="Disordered" evidence="1">
    <location>
        <begin position="192"/>
        <end position="211"/>
    </location>
</feature>
<dbReference type="InterPro" id="IPR013216">
    <property type="entry name" value="Methyltransf_11"/>
</dbReference>
<dbReference type="PANTHER" id="PTHR43591:SF24">
    <property type="entry name" value="2-METHOXY-6-POLYPRENYL-1,4-BENZOQUINOL METHYLASE, MITOCHONDRIAL"/>
    <property type="match status" value="1"/>
</dbReference>
<dbReference type="SUPFAM" id="SSF53335">
    <property type="entry name" value="S-adenosyl-L-methionine-dependent methyltransferases"/>
    <property type="match status" value="1"/>
</dbReference>
<sequence>MASMSNVLRSVSVSGVYRLAARRIVLPWVLGQVRPAGSLLEIGAGSGAMSAELLARHGDLTAVVTDFDPRMVESAQRVLAPFGARATARQADATALPFEDGRFDVVLSCGMLHHVGDWRTALAEVVRVLRPGGRFVGYVIVRTRPVELLGLGTATMIRPGELREAFAELPVTAGVSGSSLTRFSAVKRWRRPGSPVSASRAPARRARGCSR</sequence>
<comment type="caution">
    <text evidence="3">The sequence shown here is derived from an EMBL/GenBank/DDBJ whole genome shotgun (WGS) entry which is preliminary data.</text>
</comment>
<dbReference type="PANTHER" id="PTHR43591">
    <property type="entry name" value="METHYLTRANSFERASE"/>
    <property type="match status" value="1"/>
</dbReference>
<evidence type="ECO:0000313" key="3">
    <source>
        <dbReference type="EMBL" id="GAA3662193.1"/>
    </source>
</evidence>
<dbReference type="RefSeq" id="WP_346132990.1">
    <property type="nucleotide sequence ID" value="NZ_BAABBE010000016.1"/>
</dbReference>
<reference evidence="4" key="1">
    <citation type="journal article" date="2019" name="Int. J. Syst. Evol. Microbiol.">
        <title>The Global Catalogue of Microorganisms (GCM) 10K type strain sequencing project: providing services to taxonomists for standard genome sequencing and annotation.</title>
        <authorList>
            <consortium name="The Broad Institute Genomics Platform"/>
            <consortium name="The Broad Institute Genome Sequencing Center for Infectious Disease"/>
            <person name="Wu L."/>
            <person name="Ma J."/>
        </authorList>
    </citation>
    <scope>NUCLEOTIDE SEQUENCE [LARGE SCALE GENOMIC DNA]</scope>
    <source>
        <strain evidence="4">JCM 17494</strain>
    </source>
</reference>
<keyword evidence="4" id="KW-1185">Reference proteome</keyword>
<protein>
    <recommendedName>
        <fullName evidence="2">Methyltransferase type 11 domain-containing protein</fullName>
    </recommendedName>
</protein>
<dbReference type="CDD" id="cd02440">
    <property type="entry name" value="AdoMet_MTases"/>
    <property type="match status" value="1"/>
</dbReference>
<dbReference type="Gene3D" id="3.40.50.150">
    <property type="entry name" value="Vaccinia Virus protein VP39"/>
    <property type="match status" value="1"/>
</dbReference>
<proteinExistence type="predicted"/>
<feature type="domain" description="Methyltransferase type 11" evidence="2">
    <location>
        <begin position="40"/>
        <end position="136"/>
    </location>
</feature>
<evidence type="ECO:0000259" key="2">
    <source>
        <dbReference type="Pfam" id="PF08241"/>
    </source>
</evidence>
<organism evidence="3 4">
    <name type="scientific">Lentzea roselyniae</name>
    <dbReference type="NCBI Taxonomy" id="531940"/>
    <lineage>
        <taxon>Bacteria</taxon>
        <taxon>Bacillati</taxon>
        <taxon>Actinomycetota</taxon>
        <taxon>Actinomycetes</taxon>
        <taxon>Pseudonocardiales</taxon>
        <taxon>Pseudonocardiaceae</taxon>
        <taxon>Lentzea</taxon>
    </lineage>
</organism>
<feature type="compositionally biased region" description="Basic residues" evidence="1">
    <location>
        <begin position="202"/>
        <end position="211"/>
    </location>
</feature>
<evidence type="ECO:0000313" key="4">
    <source>
        <dbReference type="Proteomes" id="UP001500711"/>
    </source>
</evidence>
<name>A0ABP7BIY0_9PSEU</name>
<accession>A0ABP7BIY0</accession>
<evidence type="ECO:0000256" key="1">
    <source>
        <dbReference type="SAM" id="MobiDB-lite"/>
    </source>
</evidence>
<gene>
    <name evidence="3" type="ORF">GCM10022267_55520</name>
</gene>
<dbReference type="InterPro" id="IPR029063">
    <property type="entry name" value="SAM-dependent_MTases_sf"/>
</dbReference>